<dbReference type="PANTHER" id="PTHR43540:SF10">
    <property type="entry name" value="ISOCHORISMATASE"/>
    <property type="match status" value="1"/>
</dbReference>
<keyword evidence="2" id="KW-0378">Hydrolase</keyword>
<dbReference type="eggNOG" id="COG1335">
    <property type="taxonomic scope" value="Bacteria"/>
</dbReference>
<dbReference type="CDD" id="cd00431">
    <property type="entry name" value="cysteine_hydrolases"/>
    <property type="match status" value="1"/>
</dbReference>
<dbReference type="OrthoDB" id="9796485at2"/>
<comment type="caution">
    <text evidence="4">The sequence shown here is derived from an EMBL/GenBank/DDBJ whole genome shotgun (WGS) entry which is preliminary data.</text>
</comment>
<protein>
    <submittedName>
        <fullName evidence="4">Isochorismatase</fullName>
    </submittedName>
</protein>
<evidence type="ECO:0000313" key="4">
    <source>
        <dbReference type="EMBL" id="KEP28273.1"/>
    </source>
</evidence>
<evidence type="ECO:0000259" key="3">
    <source>
        <dbReference type="Pfam" id="PF00857"/>
    </source>
</evidence>
<dbReference type="RefSeq" id="WP_034317140.1">
    <property type="nucleotide sequence ID" value="NZ_JAVIKA010000004.1"/>
</dbReference>
<dbReference type="Pfam" id="PF00857">
    <property type="entry name" value="Isochorismatase"/>
    <property type="match status" value="1"/>
</dbReference>
<evidence type="ECO:0000256" key="2">
    <source>
        <dbReference type="ARBA" id="ARBA00022801"/>
    </source>
</evidence>
<dbReference type="GO" id="GO:0016787">
    <property type="term" value="F:hydrolase activity"/>
    <property type="evidence" value="ECO:0007669"/>
    <property type="project" value="UniProtKB-KW"/>
</dbReference>
<keyword evidence="5" id="KW-1185">Reference proteome</keyword>
<evidence type="ECO:0000256" key="1">
    <source>
        <dbReference type="ARBA" id="ARBA00006336"/>
    </source>
</evidence>
<organism evidence="4 5">
    <name type="scientific">Bacillus zhangzhouensis</name>
    <dbReference type="NCBI Taxonomy" id="1178540"/>
    <lineage>
        <taxon>Bacteria</taxon>
        <taxon>Bacillati</taxon>
        <taxon>Bacillota</taxon>
        <taxon>Bacilli</taxon>
        <taxon>Bacillales</taxon>
        <taxon>Bacillaceae</taxon>
        <taxon>Bacillus</taxon>
    </lineage>
</organism>
<proteinExistence type="inferred from homology"/>
<evidence type="ECO:0000313" key="5">
    <source>
        <dbReference type="Proteomes" id="UP000028091"/>
    </source>
</evidence>
<dbReference type="Proteomes" id="UP000028091">
    <property type="component" value="Unassembled WGS sequence"/>
</dbReference>
<sequence>MGKALICIDYTVDFVADDGKLTCGKPGQAIEPKITEITSSFIDEGHFVVFAVDHHEEEDPYHPETKLFPPHNIRGTEGIELYGKLSSLFHTSKHLKHVYYMEKTRYSAFAGTQLEMKLRERGITELHLAGVCTDICVLHTAVDAYNKGFELVIHQNAVASFNEAGHEWALSHFEQTLGAKVVK</sequence>
<dbReference type="EMBL" id="JOTP01000001">
    <property type="protein sequence ID" value="KEP28273.1"/>
    <property type="molecule type" value="Genomic_DNA"/>
</dbReference>
<dbReference type="Gene3D" id="3.40.50.850">
    <property type="entry name" value="Isochorismatase-like"/>
    <property type="match status" value="1"/>
</dbReference>
<reference evidence="4 5" key="1">
    <citation type="submission" date="2012-09" db="EMBL/GenBank/DDBJ databases">
        <title>Genome Sequence of Bacillus sp. DW5-4.</title>
        <authorList>
            <person name="Lai Q."/>
            <person name="Liu Y."/>
            <person name="Shao Z."/>
        </authorList>
    </citation>
    <scope>NUCLEOTIDE SEQUENCE [LARGE SCALE GENOMIC DNA]</scope>
    <source>
        <strain evidence="4 5">DW5-4</strain>
    </source>
</reference>
<name>A0A081LG97_9BACI</name>
<dbReference type="InterPro" id="IPR036380">
    <property type="entry name" value="Isochorismatase-like_sf"/>
</dbReference>
<comment type="similarity">
    <text evidence="1">Belongs to the isochorismatase family.</text>
</comment>
<dbReference type="InterPro" id="IPR000868">
    <property type="entry name" value="Isochorismatase-like_dom"/>
</dbReference>
<dbReference type="PANTHER" id="PTHR43540">
    <property type="entry name" value="PEROXYUREIDOACRYLATE/UREIDOACRYLATE AMIDOHYDROLASE-RELATED"/>
    <property type="match status" value="1"/>
</dbReference>
<accession>A0A081LG97</accession>
<gene>
    <name evidence="4" type="ORF">BA70_01400</name>
</gene>
<feature type="domain" description="Isochorismatase-like" evidence="3">
    <location>
        <begin position="4"/>
        <end position="177"/>
    </location>
</feature>
<dbReference type="AlphaFoldDB" id="A0A081LG97"/>
<dbReference type="SUPFAM" id="SSF52499">
    <property type="entry name" value="Isochorismatase-like hydrolases"/>
    <property type="match status" value="1"/>
</dbReference>
<dbReference type="InterPro" id="IPR050272">
    <property type="entry name" value="Isochorismatase-like_hydrls"/>
</dbReference>